<dbReference type="Proteomes" id="UP000324748">
    <property type="component" value="Unassembled WGS sequence"/>
</dbReference>
<comment type="caution">
    <text evidence="2">The sequence shown here is derived from an EMBL/GenBank/DDBJ whole genome shotgun (WGS) entry which is preliminary data.</text>
</comment>
<feature type="signal peptide" evidence="1">
    <location>
        <begin position="1"/>
        <end position="23"/>
    </location>
</feature>
<reference evidence="2 3" key="1">
    <citation type="submission" date="2019-05" db="EMBL/GenBank/DDBJ databases">
        <title>Emergence of the Ug99 lineage of the wheat stem rust pathogen through somatic hybridization.</title>
        <authorList>
            <person name="Li F."/>
            <person name="Upadhyaya N.M."/>
            <person name="Sperschneider J."/>
            <person name="Matny O."/>
            <person name="Nguyen-Phuc H."/>
            <person name="Mago R."/>
            <person name="Raley C."/>
            <person name="Miller M.E."/>
            <person name="Silverstein K.A.T."/>
            <person name="Henningsen E."/>
            <person name="Hirsch C.D."/>
            <person name="Visser B."/>
            <person name="Pretorius Z.A."/>
            <person name="Steffenson B.J."/>
            <person name="Schwessinger B."/>
            <person name="Dodds P.N."/>
            <person name="Figueroa M."/>
        </authorList>
    </citation>
    <scope>NUCLEOTIDE SEQUENCE [LARGE SCALE GENOMIC DNA]</scope>
    <source>
        <strain evidence="2">21-0</strain>
    </source>
</reference>
<accession>A0A5B0MNB0</accession>
<dbReference type="OrthoDB" id="10277795at2759"/>
<protein>
    <recommendedName>
        <fullName evidence="4">Secreted protein</fullName>
    </recommendedName>
</protein>
<evidence type="ECO:0000313" key="2">
    <source>
        <dbReference type="EMBL" id="KAA1078435.1"/>
    </source>
</evidence>
<proteinExistence type="predicted"/>
<keyword evidence="1" id="KW-0732">Signal</keyword>
<evidence type="ECO:0008006" key="4">
    <source>
        <dbReference type="Google" id="ProtNLM"/>
    </source>
</evidence>
<evidence type="ECO:0000256" key="1">
    <source>
        <dbReference type="SAM" id="SignalP"/>
    </source>
</evidence>
<feature type="chain" id="PRO_5022692669" description="Secreted protein" evidence="1">
    <location>
        <begin position="24"/>
        <end position="144"/>
    </location>
</feature>
<dbReference type="AlphaFoldDB" id="A0A5B0MNB0"/>
<dbReference type="EMBL" id="VSWC01000144">
    <property type="protein sequence ID" value="KAA1078435.1"/>
    <property type="molecule type" value="Genomic_DNA"/>
</dbReference>
<organism evidence="2 3">
    <name type="scientific">Puccinia graminis f. sp. tritici</name>
    <dbReference type="NCBI Taxonomy" id="56615"/>
    <lineage>
        <taxon>Eukaryota</taxon>
        <taxon>Fungi</taxon>
        <taxon>Dikarya</taxon>
        <taxon>Basidiomycota</taxon>
        <taxon>Pucciniomycotina</taxon>
        <taxon>Pucciniomycetes</taxon>
        <taxon>Pucciniales</taxon>
        <taxon>Pucciniaceae</taxon>
        <taxon>Puccinia</taxon>
    </lineage>
</organism>
<evidence type="ECO:0000313" key="3">
    <source>
        <dbReference type="Proteomes" id="UP000324748"/>
    </source>
</evidence>
<sequence>MMMINIILLVGMVAFLSITQSNAYNCDNAFQRIPNTPNSVVCQTGLVARKCELDKCTTDGPYGPKPLSDWIFSDCVTTPAGWVKNHVRVKEFTVNIALHRIEIWGHKFWPGTFVPALDSEPYHCPMSHENLRRATCPNDQCVPL</sequence>
<name>A0A5B0MNB0_PUCGR</name>
<gene>
    <name evidence="2" type="ORF">PGT21_035104</name>
</gene>
<keyword evidence="3" id="KW-1185">Reference proteome</keyword>